<dbReference type="OrthoDB" id="28829at2759"/>
<feature type="compositionally biased region" description="Basic and acidic residues" evidence="3">
    <location>
        <begin position="178"/>
        <end position="188"/>
    </location>
</feature>
<feature type="domain" description="Phosphofurin acidic cluster sorting protein 1/2 C-terminal" evidence="4">
    <location>
        <begin position="449"/>
        <end position="755"/>
    </location>
</feature>
<dbReference type="AlphaFoldDB" id="A0A482VLH3"/>
<comment type="similarity">
    <text evidence="1">Belongs to the PACS family.</text>
</comment>
<evidence type="ECO:0000256" key="2">
    <source>
        <dbReference type="ARBA" id="ARBA00022553"/>
    </source>
</evidence>
<feature type="compositionally biased region" description="Polar residues" evidence="3">
    <location>
        <begin position="334"/>
        <end position="348"/>
    </location>
</feature>
<evidence type="ECO:0000259" key="4">
    <source>
        <dbReference type="Pfam" id="PF10254"/>
    </source>
</evidence>
<evidence type="ECO:0000256" key="1">
    <source>
        <dbReference type="ARBA" id="ARBA00008590"/>
    </source>
</evidence>
<comment type="caution">
    <text evidence="6">The sequence shown here is derived from an EMBL/GenBank/DDBJ whole genome shotgun (WGS) entry which is preliminary data.</text>
</comment>
<evidence type="ECO:0000259" key="5">
    <source>
        <dbReference type="Pfam" id="PF25332"/>
    </source>
</evidence>
<dbReference type="Pfam" id="PF25332">
    <property type="entry name" value="C2_PACS_N"/>
    <property type="match status" value="1"/>
</dbReference>
<feature type="compositionally biased region" description="Polar residues" evidence="3">
    <location>
        <begin position="290"/>
        <end position="304"/>
    </location>
</feature>
<evidence type="ECO:0000313" key="6">
    <source>
        <dbReference type="EMBL" id="RZC33791.1"/>
    </source>
</evidence>
<evidence type="ECO:0000256" key="3">
    <source>
        <dbReference type="SAM" id="MobiDB-lite"/>
    </source>
</evidence>
<feature type="domain" description="Phosphofurin acidic cluster sorting protein 1/2 N-terminal C2" evidence="5">
    <location>
        <begin position="20"/>
        <end position="174"/>
    </location>
</feature>
<dbReference type="Proteomes" id="UP000292052">
    <property type="component" value="Unassembled WGS sequence"/>
</dbReference>
<feature type="compositionally biased region" description="Polar residues" evidence="3">
    <location>
        <begin position="272"/>
        <end position="283"/>
    </location>
</feature>
<gene>
    <name evidence="6" type="ORF">BDFB_001208</name>
</gene>
<dbReference type="GO" id="GO:0072659">
    <property type="term" value="P:protein localization to plasma membrane"/>
    <property type="evidence" value="ECO:0007669"/>
    <property type="project" value="TreeGrafter"/>
</dbReference>
<reference evidence="6 7" key="1">
    <citation type="submission" date="2017-03" db="EMBL/GenBank/DDBJ databases">
        <title>Genome of the blue death feigning beetle - Asbolus verrucosus.</title>
        <authorList>
            <person name="Rider S.D."/>
        </authorList>
    </citation>
    <scope>NUCLEOTIDE SEQUENCE [LARGE SCALE GENOMIC DNA]</scope>
    <source>
        <strain evidence="6">Butters</strain>
        <tissue evidence="6">Head and leg muscle</tissue>
    </source>
</reference>
<feature type="region of interest" description="Disordered" evidence="3">
    <location>
        <begin position="322"/>
        <end position="357"/>
    </location>
</feature>
<dbReference type="STRING" id="1661398.A0A482VLH3"/>
<feature type="compositionally biased region" description="Acidic residues" evidence="3">
    <location>
        <begin position="189"/>
        <end position="208"/>
    </location>
</feature>
<dbReference type="PANTHER" id="PTHR13280">
    <property type="entry name" value="PHOSPHOFURIN ACIDIC CLUSTER SORTING PROTEIN"/>
    <property type="match status" value="1"/>
</dbReference>
<proteinExistence type="inferred from homology"/>
<feature type="region of interest" description="Disordered" evidence="3">
    <location>
        <begin position="265"/>
        <end position="304"/>
    </location>
</feature>
<name>A0A482VLH3_ASBVE</name>
<feature type="region of interest" description="Disordered" evidence="3">
    <location>
        <begin position="172"/>
        <end position="218"/>
    </location>
</feature>
<protein>
    <submittedName>
        <fullName evidence="6">Phosphofurin acidic cluster sorting protein 1</fullName>
    </submittedName>
</protein>
<evidence type="ECO:0000313" key="7">
    <source>
        <dbReference type="Proteomes" id="UP000292052"/>
    </source>
</evidence>
<accession>A0A482VLH3</accession>
<keyword evidence="2" id="KW-0597">Phosphoprotein</keyword>
<dbReference type="InterPro" id="IPR019381">
    <property type="entry name" value="PACS1/2_C"/>
</dbReference>
<sequence>MSEKPNKTMSGAGASAPNKMRLYATWVDRTPSNCIPRLCSLTLTRLVVLRPLGSDLASISIAVKMQSSKRTLRSNELILPQSGLLDTPLELTFCLQYPHFLKREGNKLHILLQRRKRYKNRTMLGFKTLAEGVIRMDQVLQRQMDMELEMIPEGGGKDKDKGPIARLSVLQLSSTPVDQEHKSDRDHDFSDDDDEISSGEEEVADLSDSEPIRTKLPHARHNLKQRFVSLLRRFRVPDSEGGRGADLSNPSDIQALFQELESLSCDEDSAGEQDTMSISSTPKPSLRPFFSSSKSLLDSNPTQYSETEKFIDDKACSGSDGNADICFTDPEVQSDPQTGSPPREQSATPRAKLSGDNEFTNLMQEFSERKSKLFRSSASSGKKKNSLSVSSDVPAPEMITARKIFIEQVTRVLPLEETLLPEAVVLITGPDSITGPLSARLTHHRIFLPCNSCAKPGTFTKLVLIGGDTLIGWVIRPYVELLSSRPPEWLNYTRIYIIPIGNCGLTKHLASLDQGYSSLFPTDQELKIDELTSRLQRYLSVPSSAPVAQLPLGEAMLTCQDDSSQLFIPFVNEVRVGPAEHAMSVSVDLEDLMCSSPPAPSLTPPSSPNVQTRESPWEPLELQLDYWQISKCTEITMAKTDKTKQDGKTSLKGLFRGLQASPSNTSGINITIHMANKEKKQKIMRLGKKKEKEKDAEPRSQSVEGISRLICSAKASHNTPMRVYIDGVEFNGVKFFQLSSTWQTHVKHLSVALVGVPLASAEVNSM</sequence>
<keyword evidence="7" id="KW-1185">Reference proteome</keyword>
<dbReference type="EMBL" id="QDEB01085741">
    <property type="protein sequence ID" value="RZC33791.1"/>
    <property type="molecule type" value="Genomic_DNA"/>
</dbReference>
<dbReference type="PANTHER" id="PTHR13280:SF17">
    <property type="entry name" value="KRUEPPEL TARGET AT 95D, ISOFORM A"/>
    <property type="match status" value="1"/>
</dbReference>
<dbReference type="Pfam" id="PF10254">
    <property type="entry name" value="Pacs-1"/>
    <property type="match status" value="1"/>
</dbReference>
<organism evidence="6 7">
    <name type="scientific">Asbolus verrucosus</name>
    <name type="common">Desert ironclad beetle</name>
    <dbReference type="NCBI Taxonomy" id="1661398"/>
    <lineage>
        <taxon>Eukaryota</taxon>
        <taxon>Metazoa</taxon>
        <taxon>Ecdysozoa</taxon>
        <taxon>Arthropoda</taxon>
        <taxon>Hexapoda</taxon>
        <taxon>Insecta</taxon>
        <taxon>Pterygota</taxon>
        <taxon>Neoptera</taxon>
        <taxon>Endopterygota</taxon>
        <taxon>Coleoptera</taxon>
        <taxon>Polyphaga</taxon>
        <taxon>Cucujiformia</taxon>
        <taxon>Tenebrionidae</taxon>
        <taxon>Pimeliinae</taxon>
        <taxon>Asbolus</taxon>
    </lineage>
</organism>
<dbReference type="InterPro" id="IPR057541">
    <property type="entry name" value="PACS1/2_N"/>
</dbReference>